<gene>
    <name evidence="1" type="ORF">CSA56_06265</name>
</gene>
<dbReference type="EMBL" id="PDSK01000071">
    <property type="protein sequence ID" value="PIE34918.1"/>
    <property type="molecule type" value="Genomic_DNA"/>
</dbReference>
<evidence type="ECO:0000313" key="2">
    <source>
        <dbReference type="Proteomes" id="UP000230821"/>
    </source>
</evidence>
<accession>A0A2G6KGW4</accession>
<name>A0A2G6KGW4_9BACT</name>
<comment type="caution">
    <text evidence="1">The sequence shown here is derived from an EMBL/GenBank/DDBJ whole genome shotgun (WGS) entry which is preliminary data.</text>
</comment>
<protein>
    <recommendedName>
        <fullName evidence="3">Methyltransferase type 11 domain-containing protein</fullName>
    </recommendedName>
</protein>
<reference evidence="1 2" key="1">
    <citation type="submission" date="2017-10" db="EMBL/GenBank/DDBJ databases">
        <title>Novel microbial diversity and functional potential in the marine mammal oral microbiome.</title>
        <authorList>
            <person name="Dudek N.K."/>
            <person name="Sun C.L."/>
            <person name="Burstein D."/>
            <person name="Kantor R.S."/>
            <person name="Aliaga Goltsman D.S."/>
            <person name="Bik E.M."/>
            <person name="Thomas B.C."/>
            <person name="Banfield J.F."/>
            <person name="Relman D.A."/>
        </authorList>
    </citation>
    <scope>NUCLEOTIDE SEQUENCE [LARGE SCALE GENOMIC DNA]</scope>
    <source>
        <strain evidence="1">DOLJORAL78_47_16</strain>
    </source>
</reference>
<sequence>MKLLKKICSHNVRNLAALLNEGNEIKVNLGCGHNIQHGYINIDVRNQPGVDLVADIAWCFKHIKAQCHEVYLSHVLEHFGQPGKAMRDEPGTVLWVLQGVSSMLISGGMIRVAVPDFRALARVYTEQDFPFYPRIVGRLCGEQHYSENLHKCLFDRDFLTMCLQHCGFENIKSWEPELLGLKRDGSFDNLGGISTSLNLIAQKTS</sequence>
<dbReference type="SUPFAM" id="SSF53335">
    <property type="entry name" value="S-adenosyl-L-methionine-dependent methyltransferases"/>
    <property type="match status" value="1"/>
</dbReference>
<dbReference type="AlphaFoldDB" id="A0A2G6KGW4"/>
<evidence type="ECO:0000313" key="1">
    <source>
        <dbReference type="EMBL" id="PIE34918.1"/>
    </source>
</evidence>
<evidence type="ECO:0008006" key="3">
    <source>
        <dbReference type="Google" id="ProtNLM"/>
    </source>
</evidence>
<dbReference type="Gene3D" id="3.40.50.150">
    <property type="entry name" value="Vaccinia Virus protein VP39"/>
    <property type="match status" value="1"/>
</dbReference>
<dbReference type="InterPro" id="IPR029063">
    <property type="entry name" value="SAM-dependent_MTases_sf"/>
</dbReference>
<proteinExistence type="predicted"/>
<organism evidence="1 2">
    <name type="scientific">candidate division KSB3 bacterium</name>
    <dbReference type="NCBI Taxonomy" id="2044937"/>
    <lineage>
        <taxon>Bacteria</taxon>
        <taxon>candidate division KSB3</taxon>
    </lineage>
</organism>
<dbReference type="Proteomes" id="UP000230821">
    <property type="component" value="Unassembled WGS sequence"/>
</dbReference>